<evidence type="ECO:0000256" key="7">
    <source>
        <dbReference type="ARBA" id="ARBA00022801"/>
    </source>
</evidence>
<keyword evidence="9" id="KW-0234">DNA repair</keyword>
<gene>
    <name evidence="12" type="ORF">K505DRAFT_278444</name>
</gene>
<feature type="domain" description="Endonuclease/exonuclease/phosphatase" evidence="11">
    <location>
        <begin position="74"/>
        <end position="343"/>
    </location>
</feature>
<accession>A0A6A6X987</accession>
<dbReference type="GO" id="GO:0004518">
    <property type="term" value="F:nuclease activity"/>
    <property type="evidence" value="ECO:0007669"/>
    <property type="project" value="UniProtKB-KW"/>
</dbReference>
<reference evidence="12" key="1">
    <citation type="journal article" date="2020" name="Stud. Mycol.">
        <title>101 Dothideomycetes genomes: a test case for predicting lifestyles and emergence of pathogens.</title>
        <authorList>
            <person name="Haridas S."/>
            <person name="Albert R."/>
            <person name="Binder M."/>
            <person name="Bloem J."/>
            <person name="Labutti K."/>
            <person name="Salamov A."/>
            <person name="Andreopoulos B."/>
            <person name="Baker S."/>
            <person name="Barry K."/>
            <person name="Bills G."/>
            <person name="Bluhm B."/>
            <person name="Cannon C."/>
            <person name="Castanera R."/>
            <person name="Culley D."/>
            <person name="Daum C."/>
            <person name="Ezra D."/>
            <person name="Gonzalez J."/>
            <person name="Henrissat B."/>
            <person name="Kuo A."/>
            <person name="Liang C."/>
            <person name="Lipzen A."/>
            <person name="Lutzoni F."/>
            <person name="Magnuson J."/>
            <person name="Mondo S."/>
            <person name="Nolan M."/>
            <person name="Ohm R."/>
            <person name="Pangilinan J."/>
            <person name="Park H.-J."/>
            <person name="Ramirez L."/>
            <person name="Alfaro M."/>
            <person name="Sun H."/>
            <person name="Tritt A."/>
            <person name="Yoshinaga Y."/>
            <person name="Zwiers L.-H."/>
            <person name="Turgeon B."/>
            <person name="Goodwin S."/>
            <person name="Spatafora J."/>
            <person name="Crous P."/>
            <person name="Grigoriev I."/>
        </authorList>
    </citation>
    <scope>NUCLEOTIDE SEQUENCE</scope>
    <source>
        <strain evidence="12">CBS 109.77</strain>
    </source>
</reference>
<dbReference type="PANTHER" id="PTHR15822:SF4">
    <property type="entry name" value="TYROSYL-DNA PHOSPHODIESTERASE 2"/>
    <property type="match status" value="1"/>
</dbReference>
<dbReference type="GO" id="GO:0003697">
    <property type="term" value="F:single-stranded DNA binding"/>
    <property type="evidence" value="ECO:0007669"/>
    <property type="project" value="TreeGrafter"/>
</dbReference>
<keyword evidence="8" id="KW-0460">Magnesium</keyword>
<evidence type="ECO:0000256" key="9">
    <source>
        <dbReference type="ARBA" id="ARBA00023204"/>
    </source>
</evidence>
<dbReference type="SUPFAM" id="SSF56219">
    <property type="entry name" value="DNase I-like"/>
    <property type="match status" value="1"/>
</dbReference>
<sequence>MSTSNPNSEPNPILAALTAALSSGPAQKLDDEVYKPRLQSYWRHNGSDWAEIVGRLSSEPAISVPISSEKLRLISWNIDILVPFAEERMRAALQYLEALVASTPASTPIVIFLQEMGISDLGQIRDAPWVQQHFHITERDERNWASPLYGTTTLVDRRLRIESVFRVRWISKFERDGLFVDVSVVQPRDADAPGHVKGDRKVLRLCNTHLESLVADPPVRPLQLQVAAEALHQGVVGAALLAGDLNAIQPFDRTLHEENGLQDAYLVRGGREDSDEGYTWGYQVPQPMRERFGCSRMDKILFRGDIKASWFERIGMGVRVEEEEVRERMREGEQDMEGWVTDHYGVLGDFELVGWVLE</sequence>
<dbReference type="CDD" id="cd09080">
    <property type="entry name" value="TDP2"/>
    <property type="match status" value="1"/>
</dbReference>
<dbReference type="GO" id="GO:0005737">
    <property type="term" value="C:cytoplasm"/>
    <property type="evidence" value="ECO:0007669"/>
    <property type="project" value="TreeGrafter"/>
</dbReference>
<evidence type="ECO:0000313" key="13">
    <source>
        <dbReference type="Proteomes" id="UP000799757"/>
    </source>
</evidence>
<dbReference type="InterPro" id="IPR005135">
    <property type="entry name" value="Endo/exonuclease/phosphatase"/>
</dbReference>
<organism evidence="12 13">
    <name type="scientific">Melanomma pulvis-pyrius CBS 109.77</name>
    <dbReference type="NCBI Taxonomy" id="1314802"/>
    <lineage>
        <taxon>Eukaryota</taxon>
        <taxon>Fungi</taxon>
        <taxon>Dikarya</taxon>
        <taxon>Ascomycota</taxon>
        <taxon>Pezizomycotina</taxon>
        <taxon>Dothideomycetes</taxon>
        <taxon>Pleosporomycetidae</taxon>
        <taxon>Pleosporales</taxon>
        <taxon>Melanommataceae</taxon>
        <taxon>Melanomma</taxon>
    </lineage>
</organism>
<evidence type="ECO:0000256" key="1">
    <source>
        <dbReference type="ARBA" id="ARBA00001936"/>
    </source>
</evidence>
<dbReference type="OrthoDB" id="9975959at2759"/>
<dbReference type="Proteomes" id="UP000799757">
    <property type="component" value="Unassembled WGS sequence"/>
</dbReference>
<dbReference type="EMBL" id="MU001959">
    <property type="protein sequence ID" value="KAF2792684.1"/>
    <property type="molecule type" value="Genomic_DNA"/>
</dbReference>
<keyword evidence="4" id="KW-0540">Nuclease</keyword>
<evidence type="ECO:0000313" key="12">
    <source>
        <dbReference type="EMBL" id="KAF2792684.1"/>
    </source>
</evidence>
<proteinExistence type="predicted"/>
<keyword evidence="13" id="KW-1185">Reference proteome</keyword>
<dbReference type="InterPro" id="IPR036691">
    <property type="entry name" value="Endo/exonu/phosph_ase_sf"/>
</dbReference>
<dbReference type="Pfam" id="PF03372">
    <property type="entry name" value="Exo_endo_phos"/>
    <property type="match status" value="1"/>
</dbReference>
<name>A0A6A6X987_9PLEO</name>
<dbReference type="GO" id="GO:0046872">
    <property type="term" value="F:metal ion binding"/>
    <property type="evidence" value="ECO:0007669"/>
    <property type="project" value="UniProtKB-KW"/>
</dbReference>
<evidence type="ECO:0000256" key="6">
    <source>
        <dbReference type="ARBA" id="ARBA00022763"/>
    </source>
</evidence>
<evidence type="ECO:0000256" key="8">
    <source>
        <dbReference type="ARBA" id="ARBA00022842"/>
    </source>
</evidence>
<comment type="cofactor">
    <cofactor evidence="2">
        <name>Mg(2+)</name>
        <dbReference type="ChEBI" id="CHEBI:18420"/>
    </cofactor>
</comment>
<evidence type="ECO:0000256" key="3">
    <source>
        <dbReference type="ARBA" id="ARBA00004322"/>
    </source>
</evidence>
<comment type="cofactor">
    <cofactor evidence="1">
        <name>Mn(2+)</name>
        <dbReference type="ChEBI" id="CHEBI:29035"/>
    </cofactor>
</comment>
<dbReference type="Gene3D" id="3.60.10.10">
    <property type="entry name" value="Endonuclease/exonuclease/phosphatase"/>
    <property type="match status" value="1"/>
</dbReference>
<keyword evidence="6" id="KW-0227">DNA damage</keyword>
<keyword evidence="5" id="KW-0479">Metal-binding</keyword>
<comment type="subcellular location">
    <subcellularLocation>
        <location evidence="3">Nucleus</location>
        <location evidence="3">PML body</location>
    </subcellularLocation>
</comment>
<evidence type="ECO:0000259" key="11">
    <source>
        <dbReference type="Pfam" id="PF03372"/>
    </source>
</evidence>
<evidence type="ECO:0000256" key="10">
    <source>
        <dbReference type="ARBA" id="ARBA00023242"/>
    </source>
</evidence>
<evidence type="ECO:0000256" key="5">
    <source>
        <dbReference type="ARBA" id="ARBA00022723"/>
    </source>
</evidence>
<dbReference type="AlphaFoldDB" id="A0A6A6X987"/>
<dbReference type="GO" id="GO:0070260">
    <property type="term" value="F:5'-tyrosyl-DNA phosphodiesterase activity"/>
    <property type="evidence" value="ECO:0007669"/>
    <property type="project" value="TreeGrafter"/>
</dbReference>
<evidence type="ECO:0000256" key="4">
    <source>
        <dbReference type="ARBA" id="ARBA00022722"/>
    </source>
</evidence>
<dbReference type="InterPro" id="IPR051547">
    <property type="entry name" value="TDP2-like"/>
</dbReference>
<keyword evidence="7" id="KW-0378">Hydrolase</keyword>
<protein>
    <recommendedName>
        <fullName evidence="11">Endonuclease/exonuclease/phosphatase domain-containing protein</fullName>
    </recommendedName>
</protein>
<dbReference type="GO" id="GO:0006302">
    <property type="term" value="P:double-strand break repair"/>
    <property type="evidence" value="ECO:0007669"/>
    <property type="project" value="TreeGrafter"/>
</dbReference>
<keyword evidence="10" id="KW-0539">Nucleus</keyword>
<dbReference type="PANTHER" id="PTHR15822">
    <property type="entry name" value="TRAF AND TNF RECEPTOR-ASSOCIATED PROTEIN"/>
    <property type="match status" value="1"/>
</dbReference>
<evidence type="ECO:0000256" key="2">
    <source>
        <dbReference type="ARBA" id="ARBA00001946"/>
    </source>
</evidence>